<feature type="transmembrane region" description="Helical" evidence="1">
    <location>
        <begin position="20"/>
        <end position="44"/>
    </location>
</feature>
<accession>A0A1H9SR02</accession>
<gene>
    <name evidence="2" type="ORF">SAMN02910429_01343</name>
</gene>
<evidence type="ECO:0000256" key="1">
    <source>
        <dbReference type="SAM" id="Phobius"/>
    </source>
</evidence>
<keyword evidence="3" id="KW-1185">Reference proteome</keyword>
<organism evidence="2 3">
    <name type="scientific">Lachnobacterium bovis</name>
    <dbReference type="NCBI Taxonomy" id="140626"/>
    <lineage>
        <taxon>Bacteria</taxon>
        <taxon>Bacillati</taxon>
        <taxon>Bacillota</taxon>
        <taxon>Clostridia</taxon>
        <taxon>Lachnospirales</taxon>
        <taxon>Lachnospiraceae</taxon>
        <taxon>Lachnobacterium</taxon>
    </lineage>
</organism>
<dbReference type="Proteomes" id="UP000182471">
    <property type="component" value="Unassembled WGS sequence"/>
</dbReference>
<proteinExistence type="predicted"/>
<dbReference type="EMBL" id="FOGW01000012">
    <property type="protein sequence ID" value="SER87440.1"/>
    <property type="molecule type" value="Genomic_DNA"/>
</dbReference>
<dbReference type="RefSeq" id="WP_083383491.1">
    <property type="nucleotide sequence ID" value="NZ_FOGW01000012.1"/>
</dbReference>
<evidence type="ECO:0000313" key="2">
    <source>
        <dbReference type="EMBL" id="SER87440.1"/>
    </source>
</evidence>
<reference evidence="3" key="1">
    <citation type="submission" date="2016-10" db="EMBL/GenBank/DDBJ databases">
        <authorList>
            <person name="Varghese N."/>
            <person name="Submissions S."/>
        </authorList>
    </citation>
    <scope>NUCLEOTIDE SEQUENCE [LARGE SCALE GENOMIC DNA]</scope>
    <source>
        <strain evidence="3">S1b</strain>
    </source>
</reference>
<keyword evidence="1" id="KW-1133">Transmembrane helix</keyword>
<name>A0A1H9SR02_9FIRM</name>
<keyword evidence="1" id="KW-0812">Transmembrane</keyword>
<evidence type="ECO:0000313" key="3">
    <source>
        <dbReference type="Proteomes" id="UP000182471"/>
    </source>
</evidence>
<dbReference type="AlphaFoldDB" id="A0A1H9SR02"/>
<sequence>MYMGVIGLDVTFTDDMDEEWQSAMALLNQLFLAVLAVNGISIVLNTRTAGLDAACVWQNIPQGVMAASGFLGCDPLNSEDDFSYLEKILMLLPEKLIIYGKHDEKAEKQLDTMGIDYRVYTDFHRLCKEVHHG</sequence>
<keyword evidence="1" id="KW-0472">Membrane</keyword>
<protein>
    <submittedName>
        <fullName evidence="2">Uncharacterized protein</fullName>
    </submittedName>
</protein>